<keyword evidence="4" id="KW-1185">Reference proteome</keyword>
<dbReference type="Pfam" id="PF08010">
    <property type="entry name" value="Phage_30_3"/>
    <property type="match status" value="1"/>
</dbReference>
<comment type="catalytic activity">
    <reaction evidence="1">
        <text>5-amino-6-(5-phospho-D-ribosylamino)uracil + H2O = 5,6-diaminouracil + D-ribose 5-phosphate</text>
        <dbReference type="Rhea" id="RHEA:55020"/>
        <dbReference type="ChEBI" id="CHEBI:15377"/>
        <dbReference type="ChEBI" id="CHEBI:46252"/>
        <dbReference type="ChEBI" id="CHEBI:58453"/>
        <dbReference type="ChEBI" id="CHEBI:78346"/>
    </reaction>
</comment>
<dbReference type="SUPFAM" id="SSF143990">
    <property type="entry name" value="YbiA-like"/>
    <property type="match status" value="1"/>
</dbReference>
<evidence type="ECO:0000256" key="2">
    <source>
        <dbReference type="ARBA" id="ARBA00000751"/>
    </source>
</evidence>
<dbReference type="InterPro" id="IPR012596">
    <property type="entry name" value="Phage_T4_Y12G"/>
</dbReference>
<evidence type="ECO:0000313" key="4">
    <source>
        <dbReference type="Proteomes" id="UP000494363"/>
    </source>
</evidence>
<dbReference type="RefSeq" id="WP_175232735.1">
    <property type="nucleotide sequence ID" value="NZ_CADIKH010000085.1"/>
</dbReference>
<dbReference type="InterPro" id="IPR012816">
    <property type="entry name" value="NADAR"/>
</dbReference>
<evidence type="ECO:0000256" key="1">
    <source>
        <dbReference type="ARBA" id="ARBA00000022"/>
    </source>
</evidence>
<dbReference type="InterPro" id="IPR037238">
    <property type="entry name" value="YbiA-like_sf"/>
</dbReference>
<dbReference type="Proteomes" id="UP000494363">
    <property type="component" value="Unassembled WGS sequence"/>
</dbReference>
<dbReference type="Gene3D" id="1.10.357.40">
    <property type="entry name" value="YbiA-like"/>
    <property type="match status" value="1"/>
</dbReference>
<gene>
    <name evidence="3" type="ORF">LMG29542_07437</name>
</gene>
<name>A0A6J5F5Z2_9BURK</name>
<evidence type="ECO:0000313" key="3">
    <source>
        <dbReference type="EMBL" id="CAB3773783.1"/>
    </source>
</evidence>
<dbReference type="AlphaFoldDB" id="A0A6J5F5Z2"/>
<dbReference type="EMBL" id="CADIKH010000085">
    <property type="protein sequence ID" value="CAB3773783.1"/>
    <property type="molecule type" value="Genomic_DNA"/>
</dbReference>
<comment type="catalytic activity">
    <reaction evidence="2">
        <text>2,5-diamino-6-hydroxy-4-(5-phosphoribosylamino)-pyrimidine + H2O = 2,5,6-triamino-4-hydroxypyrimidine + D-ribose 5-phosphate</text>
        <dbReference type="Rhea" id="RHEA:23436"/>
        <dbReference type="ChEBI" id="CHEBI:15377"/>
        <dbReference type="ChEBI" id="CHEBI:58614"/>
        <dbReference type="ChEBI" id="CHEBI:78346"/>
        <dbReference type="ChEBI" id="CHEBI:137796"/>
    </reaction>
</comment>
<accession>A0A6J5F5Z2</accession>
<reference evidence="3 4" key="1">
    <citation type="submission" date="2020-04" db="EMBL/GenBank/DDBJ databases">
        <authorList>
            <person name="De Canck E."/>
        </authorList>
    </citation>
    <scope>NUCLEOTIDE SEQUENCE [LARGE SCALE GENOMIC DNA]</scope>
    <source>
        <strain evidence="3 4">LMG 29542</strain>
    </source>
</reference>
<proteinExistence type="predicted"/>
<protein>
    <submittedName>
        <fullName evidence="3">Uncharacterized protein</fullName>
    </submittedName>
</protein>
<dbReference type="CDD" id="cd15457">
    <property type="entry name" value="NADAR"/>
    <property type="match status" value="1"/>
</dbReference>
<sequence>MNIKPTVLNISSTSADWRGLALSNFGLSPFVFNGMLFASVEGFIQGIKFPQGDPRRSEAFNLSGWDAKHLGDQADRSGAYWQEVCLPYGSAQHHQLIEGAIRARIAQSLGLQQALLSTEGSVLVHNTGRVESPTTSLPAAVFCRILTDIRGELAHTRSS</sequence>
<organism evidence="3 4">
    <name type="scientific">Paraburkholderia humisilvae</name>
    <dbReference type="NCBI Taxonomy" id="627669"/>
    <lineage>
        <taxon>Bacteria</taxon>
        <taxon>Pseudomonadati</taxon>
        <taxon>Pseudomonadota</taxon>
        <taxon>Betaproteobacteria</taxon>
        <taxon>Burkholderiales</taxon>
        <taxon>Burkholderiaceae</taxon>
        <taxon>Paraburkholderia</taxon>
    </lineage>
</organism>